<reference evidence="2" key="1">
    <citation type="submission" date="2020-10" db="EMBL/GenBank/DDBJ databases">
        <authorList>
            <person name="Han B."/>
            <person name="Lu T."/>
            <person name="Zhao Q."/>
            <person name="Huang X."/>
            <person name="Zhao Y."/>
        </authorList>
    </citation>
    <scope>NUCLEOTIDE SEQUENCE</scope>
</reference>
<keyword evidence="1" id="KW-0812">Transmembrane</keyword>
<dbReference type="OrthoDB" id="693243at2759"/>
<keyword evidence="1" id="KW-1133">Transmembrane helix</keyword>
<sequence length="211" mass="23844">MHPKTQGLDHCTNLIDPHATILDATKVPPHNRAIMVADREVVGKEVAAEGTLLMEGVTKMVGLTMILGVAIALMVRVIPITMGDILGTNPSRRHAPPRAIPVTWFRALKIEKYDCETDPKIWLVNYQLTMKVTSTPDMFFMIQCLLIYLANSARNWLNILREGMIKRCANLEKAFYNHFEGAYTKPGTLWNLLGCKCLTDANLRDYIKRFT</sequence>
<gene>
    <name evidence="2" type="ORF">NCGR_LOCUS25519</name>
</gene>
<proteinExistence type="predicted"/>
<organism evidence="2 3">
    <name type="scientific">Miscanthus lutarioriparius</name>
    <dbReference type="NCBI Taxonomy" id="422564"/>
    <lineage>
        <taxon>Eukaryota</taxon>
        <taxon>Viridiplantae</taxon>
        <taxon>Streptophyta</taxon>
        <taxon>Embryophyta</taxon>
        <taxon>Tracheophyta</taxon>
        <taxon>Spermatophyta</taxon>
        <taxon>Magnoliopsida</taxon>
        <taxon>Liliopsida</taxon>
        <taxon>Poales</taxon>
        <taxon>Poaceae</taxon>
        <taxon>PACMAD clade</taxon>
        <taxon>Panicoideae</taxon>
        <taxon>Andropogonodae</taxon>
        <taxon>Andropogoneae</taxon>
        <taxon>Saccharinae</taxon>
        <taxon>Miscanthus</taxon>
    </lineage>
</organism>
<keyword evidence="1" id="KW-0472">Membrane</keyword>
<evidence type="ECO:0008006" key="4">
    <source>
        <dbReference type="Google" id="ProtNLM"/>
    </source>
</evidence>
<feature type="transmembrane region" description="Helical" evidence="1">
    <location>
        <begin position="138"/>
        <end position="157"/>
    </location>
</feature>
<dbReference type="AlphaFoldDB" id="A0A811PE18"/>
<evidence type="ECO:0000256" key="1">
    <source>
        <dbReference type="SAM" id="Phobius"/>
    </source>
</evidence>
<dbReference type="Proteomes" id="UP000604825">
    <property type="component" value="Unassembled WGS sequence"/>
</dbReference>
<keyword evidence="3" id="KW-1185">Reference proteome</keyword>
<name>A0A811PE18_9POAL</name>
<comment type="caution">
    <text evidence="2">The sequence shown here is derived from an EMBL/GenBank/DDBJ whole genome shotgun (WGS) entry which is preliminary data.</text>
</comment>
<evidence type="ECO:0000313" key="3">
    <source>
        <dbReference type="Proteomes" id="UP000604825"/>
    </source>
</evidence>
<dbReference type="EMBL" id="CAJGYO010000006">
    <property type="protein sequence ID" value="CAD6238233.1"/>
    <property type="molecule type" value="Genomic_DNA"/>
</dbReference>
<protein>
    <recommendedName>
        <fullName evidence="4">Retrotransposon gag domain-containing protein</fullName>
    </recommendedName>
</protein>
<feature type="transmembrane region" description="Helical" evidence="1">
    <location>
        <begin position="61"/>
        <end position="82"/>
    </location>
</feature>
<evidence type="ECO:0000313" key="2">
    <source>
        <dbReference type="EMBL" id="CAD6238233.1"/>
    </source>
</evidence>
<accession>A0A811PE18</accession>